<sequence length="162" mass="17732">MKFNISKILNISRLFSWEAINKENMDYVNNVSCRHDIPKGSNVPEDLRDIKGTWQLTKDGYPVAGQLLPEDTGIGSMSPATPLYLGMFAVVAALAGFLPEVGLRFLVLPMIALYALGFIAFFSLRFTLLVAGLTVAATLILPYLERYLQTAKAFITITGGGI</sequence>
<feature type="transmembrane region" description="Helical" evidence="1">
    <location>
        <begin position="111"/>
        <end position="144"/>
    </location>
</feature>
<evidence type="ECO:0000256" key="1">
    <source>
        <dbReference type="SAM" id="Phobius"/>
    </source>
</evidence>
<evidence type="ECO:0000313" key="3">
    <source>
        <dbReference type="Proteomes" id="UP000516028"/>
    </source>
</evidence>
<keyword evidence="1" id="KW-1133">Transmembrane helix</keyword>
<reference evidence="2 3" key="1">
    <citation type="submission" date="2020-08" db="EMBL/GenBank/DDBJ databases">
        <title>Genome sequence of Diaphorobacter aerolatus KACC 16536T.</title>
        <authorList>
            <person name="Hyun D.-W."/>
            <person name="Bae J.-W."/>
        </authorList>
    </citation>
    <scope>NUCLEOTIDE SEQUENCE [LARGE SCALE GENOMIC DNA]</scope>
    <source>
        <strain evidence="2 3">KACC 16536</strain>
    </source>
</reference>
<evidence type="ECO:0000313" key="2">
    <source>
        <dbReference type="EMBL" id="QNP48370.1"/>
    </source>
</evidence>
<dbReference type="KEGG" id="daer:H9K75_20845"/>
<keyword evidence="1" id="KW-0812">Transmembrane</keyword>
<name>A0A7H0GJA4_9BURK</name>
<proteinExistence type="predicted"/>
<keyword evidence="1" id="KW-0472">Membrane</keyword>
<feature type="transmembrane region" description="Helical" evidence="1">
    <location>
        <begin position="83"/>
        <end position="99"/>
    </location>
</feature>
<keyword evidence="3" id="KW-1185">Reference proteome</keyword>
<gene>
    <name evidence="2" type="ORF">H9K75_20845</name>
</gene>
<dbReference type="AlphaFoldDB" id="A0A7H0GJA4"/>
<accession>A0A7H0GJA4</accession>
<dbReference type="Proteomes" id="UP000516028">
    <property type="component" value="Chromosome"/>
</dbReference>
<dbReference type="RefSeq" id="WP_187723968.1">
    <property type="nucleotide sequence ID" value="NZ_CP060783.1"/>
</dbReference>
<organism evidence="2 3">
    <name type="scientific">Diaphorobacter aerolatus</name>
    <dbReference type="NCBI Taxonomy" id="1288495"/>
    <lineage>
        <taxon>Bacteria</taxon>
        <taxon>Pseudomonadati</taxon>
        <taxon>Pseudomonadota</taxon>
        <taxon>Betaproteobacteria</taxon>
        <taxon>Burkholderiales</taxon>
        <taxon>Comamonadaceae</taxon>
        <taxon>Diaphorobacter</taxon>
    </lineage>
</organism>
<protein>
    <submittedName>
        <fullName evidence="2">Uncharacterized protein</fullName>
    </submittedName>
</protein>
<dbReference type="EMBL" id="CP060783">
    <property type="protein sequence ID" value="QNP48370.1"/>
    <property type="molecule type" value="Genomic_DNA"/>
</dbReference>